<sequence length="204" mass="23635">MIGLLNWEAKKLCRICNPGVYWTTTIVVLWTKYVFALCSGEKSSFVWKPNQFNTYVTLKLQNVKSTTTSVKGNEPEWEVDFIFETNRMDIGLIIEVWNKGMLWDKLLGLQWMPLTRIKYTNEMGEGQWLSLDQDLVMQDGEVVGTKVPTGHSLLLEAHELPCDIEDLEEEELVKKLDYLNVILGSEISSLREQDRRHNFSLNCE</sequence>
<dbReference type="PANTHER" id="PTHR10480">
    <property type="entry name" value="PROTEIN UNC-13 HOMOLOG"/>
    <property type="match status" value="1"/>
</dbReference>
<keyword evidence="3" id="KW-1185">Reference proteome</keyword>
<dbReference type="EMBL" id="BPLR01014021">
    <property type="protein sequence ID" value="GIY65710.1"/>
    <property type="molecule type" value="Genomic_DNA"/>
</dbReference>
<dbReference type="GO" id="GO:0045202">
    <property type="term" value="C:synapse"/>
    <property type="evidence" value="ECO:0007669"/>
    <property type="project" value="GOC"/>
</dbReference>
<comment type="caution">
    <text evidence="2">The sequence shown here is derived from an EMBL/GenBank/DDBJ whole genome shotgun (WGS) entry which is preliminary data.</text>
</comment>
<dbReference type="GO" id="GO:0005516">
    <property type="term" value="F:calmodulin binding"/>
    <property type="evidence" value="ECO:0007669"/>
    <property type="project" value="TreeGrafter"/>
</dbReference>
<dbReference type="SMART" id="SM00239">
    <property type="entry name" value="C2"/>
    <property type="match status" value="1"/>
</dbReference>
<name>A0AAV4V639_CAEEX</name>
<dbReference type="GO" id="GO:0019992">
    <property type="term" value="F:diacylglycerol binding"/>
    <property type="evidence" value="ECO:0007669"/>
    <property type="project" value="InterPro"/>
</dbReference>
<gene>
    <name evidence="2" type="primary">Unc13a</name>
    <name evidence="2" type="ORF">CEXT_435741</name>
</gene>
<dbReference type="Proteomes" id="UP001054945">
    <property type="component" value="Unassembled WGS sequence"/>
</dbReference>
<accession>A0AAV4V639</accession>
<reference evidence="2 3" key="1">
    <citation type="submission" date="2021-06" db="EMBL/GenBank/DDBJ databases">
        <title>Caerostris extrusa draft genome.</title>
        <authorList>
            <person name="Kono N."/>
            <person name="Arakawa K."/>
        </authorList>
    </citation>
    <scope>NUCLEOTIDE SEQUENCE [LARGE SCALE GENOMIC DNA]</scope>
</reference>
<evidence type="ECO:0000259" key="1">
    <source>
        <dbReference type="PROSITE" id="PS50004"/>
    </source>
</evidence>
<feature type="domain" description="C2" evidence="1">
    <location>
        <begin position="1"/>
        <end position="129"/>
    </location>
</feature>
<protein>
    <submittedName>
        <fullName evidence="2">Protein unc-13 homolog A</fullName>
    </submittedName>
</protein>
<evidence type="ECO:0000313" key="2">
    <source>
        <dbReference type="EMBL" id="GIY65710.1"/>
    </source>
</evidence>
<dbReference type="Gene3D" id="2.60.40.150">
    <property type="entry name" value="C2 domain"/>
    <property type="match status" value="1"/>
</dbReference>
<dbReference type="GO" id="GO:0017075">
    <property type="term" value="F:syntaxin-1 binding"/>
    <property type="evidence" value="ECO:0007669"/>
    <property type="project" value="TreeGrafter"/>
</dbReference>
<dbReference type="GO" id="GO:0007268">
    <property type="term" value="P:chemical synaptic transmission"/>
    <property type="evidence" value="ECO:0007669"/>
    <property type="project" value="InterPro"/>
</dbReference>
<organism evidence="2 3">
    <name type="scientific">Caerostris extrusa</name>
    <name type="common">Bark spider</name>
    <name type="synonym">Caerostris bankana</name>
    <dbReference type="NCBI Taxonomy" id="172846"/>
    <lineage>
        <taxon>Eukaryota</taxon>
        <taxon>Metazoa</taxon>
        <taxon>Ecdysozoa</taxon>
        <taxon>Arthropoda</taxon>
        <taxon>Chelicerata</taxon>
        <taxon>Arachnida</taxon>
        <taxon>Araneae</taxon>
        <taxon>Araneomorphae</taxon>
        <taxon>Entelegynae</taxon>
        <taxon>Araneoidea</taxon>
        <taxon>Araneidae</taxon>
        <taxon>Caerostris</taxon>
    </lineage>
</organism>
<dbReference type="InterPro" id="IPR035892">
    <property type="entry name" value="C2_domain_sf"/>
</dbReference>
<dbReference type="GO" id="GO:0005886">
    <property type="term" value="C:plasma membrane"/>
    <property type="evidence" value="ECO:0007669"/>
    <property type="project" value="TreeGrafter"/>
</dbReference>
<dbReference type="PROSITE" id="PS50004">
    <property type="entry name" value="C2"/>
    <property type="match status" value="1"/>
</dbReference>
<dbReference type="Pfam" id="PF00168">
    <property type="entry name" value="C2"/>
    <property type="match status" value="1"/>
</dbReference>
<dbReference type="PANTHER" id="PTHR10480:SF12">
    <property type="entry name" value="UNC-13, ISOFORM E"/>
    <property type="match status" value="1"/>
</dbReference>
<dbReference type="AlphaFoldDB" id="A0AAV4V639"/>
<proteinExistence type="predicted"/>
<evidence type="ECO:0000313" key="3">
    <source>
        <dbReference type="Proteomes" id="UP001054945"/>
    </source>
</evidence>
<dbReference type="InterPro" id="IPR000008">
    <property type="entry name" value="C2_dom"/>
</dbReference>
<dbReference type="SUPFAM" id="SSF49562">
    <property type="entry name" value="C2 domain (Calcium/lipid-binding domain, CaLB)"/>
    <property type="match status" value="1"/>
</dbReference>
<dbReference type="InterPro" id="IPR027080">
    <property type="entry name" value="Unc-13"/>
</dbReference>